<evidence type="ECO:0000313" key="7">
    <source>
        <dbReference type="Proteomes" id="UP000244496"/>
    </source>
</evidence>
<dbReference type="Pfam" id="PF03466">
    <property type="entry name" value="LysR_substrate"/>
    <property type="match status" value="1"/>
</dbReference>
<dbReference type="GO" id="GO:0000976">
    <property type="term" value="F:transcription cis-regulatory region binding"/>
    <property type="evidence" value="ECO:0007669"/>
    <property type="project" value="TreeGrafter"/>
</dbReference>
<name>A0A2S0UNK2_9RHOB</name>
<proteinExistence type="inferred from homology"/>
<keyword evidence="3" id="KW-0238">DNA-binding</keyword>
<dbReference type="PRINTS" id="PR00039">
    <property type="entry name" value="HTHLYSR"/>
</dbReference>
<keyword evidence="7" id="KW-1185">Reference proteome</keyword>
<dbReference type="InterPro" id="IPR036388">
    <property type="entry name" value="WH-like_DNA-bd_sf"/>
</dbReference>
<dbReference type="KEGG" id="geh:HYN69_13470"/>
<dbReference type="FunFam" id="1.10.10.10:FF:000001">
    <property type="entry name" value="LysR family transcriptional regulator"/>
    <property type="match status" value="1"/>
</dbReference>
<protein>
    <submittedName>
        <fullName evidence="6">LysR family transcriptional regulator</fullName>
    </submittedName>
</protein>
<dbReference type="InterPro" id="IPR036390">
    <property type="entry name" value="WH_DNA-bd_sf"/>
</dbReference>
<sequence>MLDGVSLDQLRIFVAAADEGSFSAAARSLNRTQSAVSESIANLEAQLRVTIFDRTNRYPKLTPTGVVLLHDARAVVAGVDAMKARAKGISDGLEAELVAVFDVFFPLDALSDAAHAFYAEFPRTPLRISVEALGGVIEPVLDGRAGLALVASFPTPPQGLIVEDITRIDLITVAAPDHPLAAYPGPIPRTELARYVQLVLTDRSALSSGNDYNVVSPSTWRLADLFAKQAFILRGLGWGSMPSHAVEADIKAGRLVTLDLQEVPQARVTLPMLAVYKATTPPGPAGRWLIDYLKSCTRSEK</sequence>
<evidence type="ECO:0000313" key="6">
    <source>
        <dbReference type="EMBL" id="AWB49372.1"/>
    </source>
</evidence>
<comment type="similarity">
    <text evidence="1">Belongs to the LysR transcriptional regulatory family.</text>
</comment>
<evidence type="ECO:0000259" key="5">
    <source>
        <dbReference type="PROSITE" id="PS50931"/>
    </source>
</evidence>
<dbReference type="SUPFAM" id="SSF46785">
    <property type="entry name" value="Winged helix' DNA-binding domain"/>
    <property type="match status" value="1"/>
</dbReference>
<dbReference type="Gene3D" id="1.10.10.10">
    <property type="entry name" value="Winged helix-like DNA-binding domain superfamily/Winged helix DNA-binding domain"/>
    <property type="match status" value="1"/>
</dbReference>
<keyword evidence="4" id="KW-0804">Transcription</keyword>
<dbReference type="PROSITE" id="PS50931">
    <property type="entry name" value="HTH_LYSR"/>
    <property type="match status" value="1"/>
</dbReference>
<dbReference type="InterPro" id="IPR005119">
    <property type="entry name" value="LysR_subst-bd"/>
</dbReference>
<dbReference type="Pfam" id="PF00126">
    <property type="entry name" value="HTH_1"/>
    <property type="match status" value="1"/>
</dbReference>
<dbReference type="SUPFAM" id="SSF53850">
    <property type="entry name" value="Periplasmic binding protein-like II"/>
    <property type="match status" value="1"/>
</dbReference>
<dbReference type="PANTHER" id="PTHR30126">
    <property type="entry name" value="HTH-TYPE TRANSCRIPTIONAL REGULATOR"/>
    <property type="match status" value="1"/>
</dbReference>
<dbReference type="OrthoDB" id="9803030at2"/>
<organism evidence="6 7">
    <name type="scientific">Paragemmobacter aquarius</name>
    <dbReference type="NCBI Taxonomy" id="2169400"/>
    <lineage>
        <taxon>Bacteria</taxon>
        <taxon>Pseudomonadati</taxon>
        <taxon>Pseudomonadota</taxon>
        <taxon>Alphaproteobacteria</taxon>
        <taxon>Rhodobacterales</taxon>
        <taxon>Paracoccaceae</taxon>
        <taxon>Paragemmobacter</taxon>
    </lineage>
</organism>
<dbReference type="InterPro" id="IPR000847">
    <property type="entry name" value="LysR_HTH_N"/>
</dbReference>
<dbReference type="AlphaFoldDB" id="A0A2S0UNK2"/>
<dbReference type="GO" id="GO:0003700">
    <property type="term" value="F:DNA-binding transcription factor activity"/>
    <property type="evidence" value="ECO:0007669"/>
    <property type="project" value="InterPro"/>
</dbReference>
<dbReference type="RefSeq" id="WP_108436189.1">
    <property type="nucleotide sequence ID" value="NZ_CP028918.1"/>
</dbReference>
<dbReference type="Proteomes" id="UP000244496">
    <property type="component" value="Chromosome"/>
</dbReference>
<dbReference type="PANTHER" id="PTHR30126:SF91">
    <property type="entry name" value="LYSR FAMILY TRANSCRIPTIONAL REGULATOR"/>
    <property type="match status" value="1"/>
</dbReference>
<evidence type="ECO:0000256" key="1">
    <source>
        <dbReference type="ARBA" id="ARBA00009437"/>
    </source>
</evidence>
<dbReference type="Gene3D" id="3.40.190.290">
    <property type="match status" value="1"/>
</dbReference>
<reference evidence="6 7" key="1">
    <citation type="submission" date="2018-04" db="EMBL/GenBank/DDBJ databases">
        <title>Genome sequencing of Gemmobacter.</title>
        <authorList>
            <person name="Yi H."/>
            <person name="Baek M.-G."/>
        </authorList>
    </citation>
    <scope>NUCLEOTIDE SEQUENCE [LARGE SCALE GENOMIC DNA]</scope>
    <source>
        <strain evidence="6 7">HYN0069</strain>
    </source>
</reference>
<feature type="domain" description="HTH lysR-type" evidence="5">
    <location>
        <begin position="5"/>
        <end position="64"/>
    </location>
</feature>
<evidence type="ECO:0000256" key="3">
    <source>
        <dbReference type="ARBA" id="ARBA00023125"/>
    </source>
</evidence>
<evidence type="ECO:0000256" key="4">
    <source>
        <dbReference type="ARBA" id="ARBA00023163"/>
    </source>
</evidence>
<gene>
    <name evidence="6" type="ORF">HYN69_13470</name>
</gene>
<dbReference type="EMBL" id="CP028918">
    <property type="protein sequence ID" value="AWB49372.1"/>
    <property type="molecule type" value="Genomic_DNA"/>
</dbReference>
<keyword evidence="2" id="KW-0805">Transcription regulation</keyword>
<accession>A0A2S0UNK2</accession>
<evidence type="ECO:0000256" key="2">
    <source>
        <dbReference type="ARBA" id="ARBA00023015"/>
    </source>
</evidence>